<evidence type="ECO:0000256" key="1">
    <source>
        <dbReference type="SAM" id="MobiDB-lite"/>
    </source>
</evidence>
<feature type="region of interest" description="Disordered" evidence="1">
    <location>
        <begin position="1"/>
        <end position="29"/>
    </location>
</feature>
<organism evidence="2">
    <name type="scientific">viral metagenome</name>
    <dbReference type="NCBI Taxonomy" id="1070528"/>
    <lineage>
        <taxon>unclassified sequences</taxon>
        <taxon>metagenomes</taxon>
        <taxon>organismal metagenomes</taxon>
    </lineage>
</organism>
<evidence type="ECO:0000313" key="2">
    <source>
        <dbReference type="EMBL" id="QJA49964.1"/>
    </source>
</evidence>
<accession>A0A6H1ZQW6</accession>
<feature type="compositionally biased region" description="Pro residues" evidence="1">
    <location>
        <begin position="95"/>
        <end position="134"/>
    </location>
</feature>
<feature type="region of interest" description="Disordered" evidence="1">
    <location>
        <begin position="273"/>
        <end position="298"/>
    </location>
</feature>
<name>A0A6H1ZQW6_9ZZZZ</name>
<sequence>MPRGWNMMQQSRQYQGPWNPAGGASDADKQQRLAIQTLSGTHHDELRAFYKQYGRMPSQDESRGMWNRLMRERGFTAAAQQMESVAGQVGNVITQPPPPPVPGAPPVTPPPGGGGAPPPPGGGTPPSQPPPPTPAQQLWTILPEGIAQTLPDGTIVMKDGRKILPDGTLVSADGTQTFPPPGGYPGGGTTYTPPTGMALPENWSTMSTAERLTWIENFYASGGGGTIPPDGGTGGGGPINPTPTGSQPGLDDFPANWATMTIAERIAWLEQWYAGGGGGGGGTSPSPQATIPQPQEPWRQLPEDTPAPAWYSNLISGTPQGAWRGPSNLRFANPHQWRNMSPSEKSGLQGLAETMGVHWPDYMQAQQKLWPSWGLQGGISKSPAWW</sequence>
<feature type="region of interest" description="Disordered" evidence="1">
    <location>
        <begin position="90"/>
        <end position="137"/>
    </location>
</feature>
<protein>
    <submittedName>
        <fullName evidence="2">Uncharacterized protein</fullName>
    </submittedName>
</protein>
<gene>
    <name evidence="2" type="ORF">TM448A01544_0002</name>
</gene>
<reference evidence="2" key="1">
    <citation type="submission" date="2020-03" db="EMBL/GenBank/DDBJ databases">
        <title>The deep terrestrial virosphere.</title>
        <authorList>
            <person name="Holmfeldt K."/>
            <person name="Nilsson E."/>
            <person name="Simone D."/>
            <person name="Lopez-Fernandez M."/>
            <person name="Wu X."/>
            <person name="de Brujin I."/>
            <person name="Lundin D."/>
            <person name="Andersson A."/>
            <person name="Bertilsson S."/>
            <person name="Dopson M."/>
        </authorList>
    </citation>
    <scope>NUCLEOTIDE SEQUENCE</scope>
    <source>
        <strain evidence="2">TM448A01544</strain>
    </source>
</reference>
<feature type="compositionally biased region" description="Polar residues" evidence="1">
    <location>
        <begin position="284"/>
        <end position="293"/>
    </location>
</feature>
<feature type="compositionally biased region" description="Gly residues" evidence="1">
    <location>
        <begin position="223"/>
        <end position="238"/>
    </location>
</feature>
<dbReference type="AlphaFoldDB" id="A0A6H1ZQW6"/>
<dbReference type="EMBL" id="MT144166">
    <property type="protein sequence ID" value="QJA49964.1"/>
    <property type="molecule type" value="Genomic_DNA"/>
</dbReference>
<feature type="compositionally biased region" description="Gly residues" evidence="1">
    <location>
        <begin position="274"/>
        <end position="283"/>
    </location>
</feature>
<feature type="compositionally biased region" description="Polar residues" evidence="1">
    <location>
        <begin position="7"/>
        <end position="16"/>
    </location>
</feature>
<proteinExistence type="predicted"/>
<feature type="region of interest" description="Disordered" evidence="1">
    <location>
        <begin position="223"/>
        <end position="252"/>
    </location>
</feature>